<sequence length="103" mass="11418">MLQNVNAEHFRALLGNTCSLQLDDGSQLSIAVSSVDEKPNARLSDNERLPFSVTLNSLQPTDFVDGLCTIELPELGRLEEVFVSRIPPMGRDANQAYYCISFN</sequence>
<dbReference type="AlphaFoldDB" id="A0A3M4M3M0"/>
<dbReference type="EMBL" id="RBRE01000028">
    <property type="protein sequence ID" value="RMQ48488.1"/>
    <property type="molecule type" value="Genomic_DNA"/>
</dbReference>
<evidence type="ECO:0000313" key="2">
    <source>
        <dbReference type="EMBL" id="RMQ48488.1"/>
    </source>
</evidence>
<organism evidence="2 3">
    <name type="scientific">Pseudomonas cichorii</name>
    <dbReference type="NCBI Taxonomy" id="36746"/>
    <lineage>
        <taxon>Bacteria</taxon>
        <taxon>Pseudomonadati</taxon>
        <taxon>Pseudomonadota</taxon>
        <taxon>Gammaproteobacteria</taxon>
        <taxon>Pseudomonadales</taxon>
        <taxon>Pseudomonadaceae</taxon>
        <taxon>Pseudomonas</taxon>
    </lineage>
</organism>
<evidence type="ECO:0000313" key="3">
    <source>
        <dbReference type="Proteomes" id="UP000277236"/>
    </source>
</evidence>
<comment type="caution">
    <text evidence="2">The sequence shown here is derived from an EMBL/GenBank/DDBJ whole genome shotgun (WGS) entry which is preliminary data.</text>
</comment>
<evidence type="ECO:0000259" key="1">
    <source>
        <dbReference type="Pfam" id="PF21880"/>
    </source>
</evidence>
<dbReference type="RefSeq" id="WP_122315001.1">
    <property type="nucleotide sequence ID" value="NZ_RBRE01000028.1"/>
</dbReference>
<dbReference type="Pfam" id="PF21880">
    <property type="entry name" value="DUF6916"/>
    <property type="match status" value="1"/>
</dbReference>
<name>A0A3M4M3M0_PSECI</name>
<accession>A0A3M4M3M0</accession>
<reference evidence="2 3" key="1">
    <citation type="submission" date="2018-08" db="EMBL/GenBank/DDBJ databases">
        <title>Recombination of ecologically and evolutionarily significant loci maintains genetic cohesion in the Pseudomonas syringae species complex.</title>
        <authorList>
            <person name="Dillon M."/>
            <person name="Thakur S."/>
            <person name="Almeida R.N.D."/>
            <person name="Weir B.S."/>
            <person name="Guttman D.S."/>
        </authorList>
    </citation>
    <scope>NUCLEOTIDE SEQUENCE [LARGE SCALE GENOMIC DNA]</scope>
    <source>
        <strain evidence="2 3">ICMP 3353</strain>
    </source>
</reference>
<dbReference type="OrthoDB" id="6166219at2"/>
<dbReference type="Proteomes" id="UP000277236">
    <property type="component" value="Unassembled WGS sequence"/>
</dbReference>
<gene>
    <name evidence="2" type="ORF">ALQ04_03165</name>
</gene>
<feature type="domain" description="DUF6916" evidence="1">
    <location>
        <begin position="6"/>
        <end position="102"/>
    </location>
</feature>
<protein>
    <recommendedName>
        <fullName evidence="1">DUF6916 domain-containing protein</fullName>
    </recommendedName>
</protein>
<dbReference type="InterPro" id="IPR054209">
    <property type="entry name" value="DUF6916"/>
</dbReference>
<proteinExistence type="predicted"/>